<protein>
    <submittedName>
        <fullName evidence="1">Uncharacterized protein</fullName>
    </submittedName>
</protein>
<name>A0A2I0TG07_LIMLA</name>
<gene>
    <name evidence="1" type="ORF">llap_16952</name>
</gene>
<reference evidence="2" key="2">
    <citation type="submission" date="2017-12" db="EMBL/GenBank/DDBJ databases">
        <title>Genome sequence of the Bar-tailed Godwit (Limosa lapponica baueri).</title>
        <authorList>
            <person name="Lima N.C.B."/>
            <person name="Parody-Merino A.M."/>
            <person name="Battley P.F."/>
            <person name="Fidler A.E."/>
            <person name="Prosdocimi F."/>
        </authorList>
    </citation>
    <scope>NUCLEOTIDE SEQUENCE [LARGE SCALE GENOMIC DNA]</scope>
</reference>
<evidence type="ECO:0000313" key="1">
    <source>
        <dbReference type="EMBL" id="PKU32744.1"/>
    </source>
</evidence>
<reference evidence="2" key="1">
    <citation type="submission" date="2017-11" db="EMBL/GenBank/DDBJ databases">
        <authorList>
            <person name="Lima N.C."/>
            <person name="Parody-Merino A.M."/>
            <person name="Battley P.F."/>
            <person name="Fidler A.E."/>
            <person name="Prosdocimi F."/>
        </authorList>
    </citation>
    <scope>NUCLEOTIDE SEQUENCE [LARGE SCALE GENOMIC DNA]</scope>
</reference>
<organism evidence="1 2">
    <name type="scientific">Limosa lapponica baueri</name>
    <dbReference type="NCBI Taxonomy" id="1758121"/>
    <lineage>
        <taxon>Eukaryota</taxon>
        <taxon>Metazoa</taxon>
        <taxon>Chordata</taxon>
        <taxon>Craniata</taxon>
        <taxon>Vertebrata</taxon>
        <taxon>Euteleostomi</taxon>
        <taxon>Archelosauria</taxon>
        <taxon>Archosauria</taxon>
        <taxon>Dinosauria</taxon>
        <taxon>Saurischia</taxon>
        <taxon>Theropoda</taxon>
        <taxon>Coelurosauria</taxon>
        <taxon>Aves</taxon>
        <taxon>Neognathae</taxon>
        <taxon>Neoaves</taxon>
        <taxon>Charadriiformes</taxon>
        <taxon>Scolopacidae</taxon>
        <taxon>Limosa</taxon>
    </lineage>
</organism>
<dbReference type="AlphaFoldDB" id="A0A2I0TG07"/>
<evidence type="ECO:0000313" key="2">
    <source>
        <dbReference type="Proteomes" id="UP000233556"/>
    </source>
</evidence>
<proteinExistence type="predicted"/>
<keyword evidence="2" id="KW-1185">Reference proteome</keyword>
<accession>A0A2I0TG07</accession>
<dbReference type="EMBL" id="KZ510907">
    <property type="protein sequence ID" value="PKU32744.1"/>
    <property type="molecule type" value="Genomic_DNA"/>
</dbReference>
<sequence length="80" mass="8828">MLDLVPTNKERLVGNVKLKGSLGCSDYEVVKPKILGVARRAHSKVTILDLRRADFGLFRDLLGGVPRDKALERRGTKKAA</sequence>
<dbReference type="Proteomes" id="UP000233556">
    <property type="component" value="Unassembled WGS sequence"/>
</dbReference>